<keyword evidence="1" id="KW-1185">Reference proteome</keyword>
<sequence>MKGMCHVRGIIKSSYKYSRLNISQESLTIVEASRNVAVTQPKMKNKPENVLYLYTSITVSQRTSTSDGTRQVMHD</sequence>
<dbReference type="Proteomes" id="UP000887565">
    <property type="component" value="Unplaced"/>
</dbReference>
<reference evidence="2" key="1">
    <citation type="submission" date="2022-11" db="UniProtKB">
        <authorList>
            <consortium name="WormBaseParasite"/>
        </authorList>
    </citation>
    <scope>IDENTIFICATION</scope>
</reference>
<evidence type="ECO:0000313" key="2">
    <source>
        <dbReference type="WBParaSite" id="nRc.2.0.1.t00728-RA"/>
    </source>
</evidence>
<evidence type="ECO:0000313" key="1">
    <source>
        <dbReference type="Proteomes" id="UP000887565"/>
    </source>
</evidence>
<protein>
    <submittedName>
        <fullName evidence="2">Uncharacterized protein</fullName>
    </submittedName>
</protein>
<name>A0A915HGI6_ROMCU</name>
<dbReference type="WBParaSite" id="nRc.2.0.1.t00728-RA">
    <property type="protein sequence ID" value="nRc.2.0.1.t00728-RA"/>
    <property type="gene ID" value="nRc.2.0.1.g00728"/>
</dbReference>
<organism evidence="1 2">
    <name type="scientific">Romanomermis culicivorax</name>
    <name type="common">Nematode worm</name>
    <dbReference type="NCBI Taxonomy" id="13658"/>
    <lineage>
        <taxon>Eukaryota</taxon>
        <taxon>Metazoa</taxon>
        <taxon>Ecdysozoa</taxon>
        <taxon>Nematoda</taxon>
        <taxon>Enoplea</taxon>
        <taxon>Dorylaimia</taxon>
        <taxon>Mermithida</taxon>
        <taxon>Mermithoidea</taxon>
        <taxon>Mermithidae</taxon>
        <taxon>Romanomermis</taxon>
    </lineage>
</organism>
<dbReference type="AlphaFoldDB" id="A0A915HGI6"/>
<proteinExistence type="predicted"/>
<accession>A0A915HGI6</accession>